<dbReference type="EMBL" id="GBRH01250351">
    <property type="protein sequence ID" value="JAD47544.1"/>
    <property type="molecule type" value="Transcribed_RNA"/>
</dbReference>
<organism evidence="1">
    <name type="scientific">Arundo donax</name>
    <name type="common">Giant reed</name>
    <name type="synonym">Donax arundinaceus</name>
    <dbReference type="NCBI Taxonomy" id="35708"/>
    <lineage>
        <taxon>Eukaryota</taxon>
        <taxon>Viridiplantae</taxon>
        <taxon>Streptophyta</taxon>
        <taxon>Embryophyta</taxon>
        <taxon>Tracheophyta</taxon>
        <taxon>Spermatophyta</taxon>
        <taxon>Magnoliopsida</taxon>
        <taxon>Liliopsida</taxon>
        <taxon>Poales</taxon>
        <taxon>Poaceae</taxon>
        <taxon>PACMAD clade</taxon>
        <taxon>Arundinoideae</taxon>
        <taxon>Arundineae</taxon>
        <taxon>Arundo</taxon>
    </lineage>
</organism>
<protein>
    <submittedName>
        <fullName evidence="1">Uncharacterized protein</fullName>
    </submittedName>
</protein>
<reference evidence="1" key="2">
    <citation type="journal article" date="2015" name="Data Brief">
        <title>Shoot transcriptome of the giant reed, Arundo donax.</title>
        <authorList>
            <person name="Barrero R.A."/>
            <person name="Guerrero F.D."/>
            <person name="Moolhuijzen P."/>
            <person name="Goolsby J.A."/>
            <person name="Tidwell J."/>
            <person name="Bellgard S.E."/>
            <person name="Bellgard M.I."/>
        </authorList>
    </citation>
    <scope>NUCLEOTIDE SEQUENCE</scope>
    <source>
        <tissue evidence="1">Shoot tissue taken approximately 20 cm above the soil surface</tissue>
    </source>
</reference>
<name>A0A0A9A7A8_ARUDO</name>
<accession>A0A0A9A7A8</accession>
<reference evidence="1" key="1">
    <citation type="submission" date="2014-09" db="EMBL/GenBank/DDBJ databases">
        <authorList>
            <person name="Magalhaes I.L.F."/>
            <person name="Oliveira U."/>
            <person name="Santos F.R."/>
            <person name="Vidigal T.H.D.A."/>
            <person name="Brescovit A.D."/>
            <person name="Santos A.J."/>
        </authorList>
    </citation>
    <scope>NUCLEOTIDE SEQUENCE</scope>
    <source>
        <tissue evidence="1">Shoot tissue taken approximately 20 cm above the soil surface</tissue>
    </source>
</reference>
<sequence length="13" mass="1464">MEMKGSAFSHSDH</sequence>
<evidence type="ECO:0000313" key="1">
    <source>
        <dbReference type="EMBL" id="JAD47544.1"/>
    </source>
</evidence>
<proteinExistence type="predicted"/>